<dbReference type="GeneID" id="90036754"/>
<keyword evidence="3" id="KW-1185">Reference proteome</keyword>
<evidence type="ECO:0000256" key="1">
    <source>
        <dbReference type="SAM" id="MobiDB-lite"/>
    </source>
</evidence>
<dbReference type="Proteomes" id="UP001498771">
    <property type="component" value="Unassembled WGS sequence"/>
</dbReference>
<protein>
    <submittedName>
        <fullName evidence="2">Uncharacterized protein</fullName>
    </submittedName>
</protein>
<accession>A0ABR1EYL8</accession>
<feature type="region of interest" description="Disordered" evidence="1">
    <location>
        <begin position="119"/>
        <end position="142"/>
    </location>
</feature>
<name>A0ABR1EYL8_9ASCO</name>
<evidence type="ECO:0000313" key="2">
    <source>
        <dbReference type="EMBL" id="KAK7202632.1"/>
    </source>
</evidence>
<organism evidence="2 3">
    <name type="scientific">Myxozyma melibiosi</name>
    <dbReference type="NCBI Taxonomy" id="54550"/>
    <lineage>
        <taxon>Eukaryota</taxon>
        <taxon>Fungi</taxon>
        <taxon>Dikarya</taxon>
        <taxon>Ascomycota</taxon>
        <taxon>Saccharomycotina</taxon>
        <taxon>Lipomycetes</taxon>
        <taxon>Lipomycetales</taxon>
        <taxon>Lipomycetaceae</taxon>
        <taxon>Myxozyma</taxon>
    </lineage>
</organism>
<dbReference type="EMBL" id="JBBJBU010000016">
    <property type="protein sequence ID" value="KAK7202632.1"/>
    <property type="molecule type" value="Genomic_DNA"/>
</dbReference>
<proteinExistence type="predicted"/>
<evidence type="ECO:0000313" key="3">
    <source>
        <dbReference type="Proteomes" id="UP001498771"/>
    </source>
</evidence>
<comment type="caution">
    <text evidence="2">The sequence shown here is derived from an EMBL/GenBank/DDBJ whole genome shotgun (WGS) entry which is preliminary data.</text>
</comment>
<gene>
    <name evidence="2" type="ORF">BZA70DRAFT_269921</name>
</gene>
<reference evidence="2 3" key="1">
    <citation type="submission" date="2024-03" db="EMBL/GenBank/DDBJ databases">
        <title>Genome-scale model development and genomic sequencing of the oleaginous clade Lipomyces.</title>
        <authorList>
            <consortium name="Lawrence Berkeley National Laboratory"/>
            <person name="Czajka J.J."/>
            <person name="Han Y."/>
            <person name="Kim J."/>
            <person name="Mondo S.J."/>
            <person name="Hofstad B.A."/>
            <person name="Robles A."/>
            <person name="Haridas S."/>
            <person name="Riley R."/>
            <person name="LaButti K."/>
            <person name="Pangilinan J."/>
            <person name="Andreopoulos W."/>
            <person name="Lipzen A."/>
            <person name="Yan J."/>
            <person name="Wang M."/>
            <person name="Ng V."/>
            <person name="Grigoriev I.V."/>
            <person name="Spatafora J.W."/>
            <person name="Magnuson J.K."/>
            <person name="Baker S.E."/>
            <person name="Pomraning K.R."/>
        </authorList>
    </citation>
    <scope>NUCLEOTIDE SEQUENCE [LARGE SCALE GENOMIC DNA]</scope>
    <source>
        <strain evidence="2 3">Phaff 52-87</strain>
    </source>
</reference>
<dbReference type="RefSeq" id="XP_064765665.1">
    <property type="nucleotide sequence ID" value="XM_064911242.1"/>
</dbReference>
<sequence>MHSITIPPELSWTLLKSPLRSPTLFAAIPLAHRPPPTYLFFNRLTMSLSLIIPRCHSSSSNPLLICFQSGGSSSCSLCIALISVVTQPCLTHSNPSLADNYLSPLLLIPLLSSTPDPSELAESTLANHSSSSSSSSDLDRLRRPCPPAVVDSLLRHTCTAPSPLSAFDLCVLKTAFVSVADMAASLPSVLACLDRGDGFAEDVVAKAKLLANLSPSAIEDLRAFWSAEYSLQ</sequence>